<feature type="region of interest" description="Disordered" evidence="1">
    <location>
        <begin position="148"/>
        <end position="204"/>
    </location>
</feature>
<dbReference type="AlphaFoldDB" id="A0A4Y8CVR3"/>
<organism evidence="2 3">
    <name type="scientific">Botryotinia calthae</name>
    <dbReference type="NCBI Taxonomy" id="38488"/>
    <lineage>
        <taxon>Eukaryota</taxon>
        <taxon>Fungi</taxon>
        <taxon>Dikarya</taxon>
        <taxon>Ascomycota</taxon>
        <taxon>Pezizomycotina</taxon>
        <taxon>Leotiomycetes</taxon>
        <taxon>Helotiales</taxon>
        <taxon>Sclerotiniaceae</taxon>
        <taxon>Botryotinia</taxon>
    </lineage>
</organism>
<evidence type="ECO:0000256" key="1">
    <source>
        <dbReference type="SAM" id="MobiDB-lite"/>
    </source>
</evidence>
<evidence type="ECO:0000313" key="2">
    <source>
        <dbReference type="EMBL" id="TEY51225.1"/>
    </source>
</evidence>
<accession>A0A4Y8CVR3</accession>
<feature type="compositionally biased region" description="Low complexity" evidence="1">
    <location>
        <begin position="184"/>
        <end position="194"/>
    </location>
</feature>
<name>A0A4Y8CVR3_9HELO</name>
<evidence type="ECO:0000313" key="3">
    <source>
        <dbReference type="Proteomes" id="UP000297299"/>
    </source>
</evidence>
<dbReference type="OrthoDB" id="3549111at2759"/>
<dbReference type="EMBL" id="PHWZ01000268">
    <property type="protein sequence ID" value="TEY51225.1"/>
    <property type="molecule type" value="Genomic_DNA"/>
</dbReference>
<feature type="compositionally biased region" description="Polar residues" evidence="1">
    <location>
        <begin position="148"/>
        <end position="167"/>
    </location>
</feature>
<keyword evidence="3" id="KW-1185">Reference proteome</keyword>
<protein>
    <submittedName>
        <fullName evidence="2">Uncharacterized protein</fullName>
    </submittedName>
</protein>
<comment type="caution">
    <text evidence="2">The sequence shown here is derived from an EMBL/GenBank/DDBJ whole genome shotgun (WGS) entry which is preliminary data.</text>
</comment>
<gene>
    <name evidence="2" type="ORF">BOTCAL_0269g00140</name>
</gene>
<dbReference type="Proteomes" id="UP000297299">
    <property type="component" value="Unassembled WGS sequence"/>
</dbReference>
<feature type="region of interest" description="Disordered" evidence="1">
    <location>
        <begin position="234"/>
        <end position="257"/>
    </location>
</feature>
<proteinExistence type="predicted"/>
<reference evidence="2 3" key="1">
    <citation type="submission" date="2017-11" db="EMBL/GenBank/DDBJ databases">
        <title>Comparative genomics of Botrytis spp.</title>
        <authorList>
            <person name="Valero-Jimenez C.A."/>
            <person name="Tapia P."/>
            <person name="Veloso J."/>
            <person name="Silva-Moreno E."/>
            <person name="Staats M."/>
            <person name="Valdes J.H."/>
            <person name="Van Kan J.A.L."/>
        </authorList>
    </citation>
    <scope>NUCLEOTIDE SEQUENCE [LARGE SCALE GENOMIC DNA]</scope>
    <source>
        <strain evidence="2 3">MUCL2830</strain>
    </source>
</reference>
<sequence length="257" mass="27997">MYHPPIPGHLRIRYLARQAASQSSQSLYPSLFRRGLINQANLASQQTPIPNNMATSNDAIINTNVSACGPHEDQPGNLSNVSTSIEHIADTAVDHLDTTQAPIDKLANNDGIDDQVRNLSDASTVAEHASDAEANHLDTTQATINKLANNDGINDQPGNFSDASTSVEQAEQTEQAEQAEHTEYSPYASTYYSDSDSDNDPSEEISWISGQGQGIWVHNFTHVRQFEAEKLNADLNGGGKENFSAEMIKDEEEENVS</sequence>